<name>A0A8D8Y979_9HEMI</name>
<sequence length="245" mass="27382">MNELRLMVQDRGGGQLPSVVIPKGSVVLLVCVQPEGDYAGIFVAKLNLGSQEHVVVPLQSKLKAPVCVHTLNDKHIPVKVNATVLLNQAEPCDVTRMPRSIAMLQTEIEHSFRPFQISNSHSIEQREPSDGIPIFTLETELGVGMNPEFSRLVIHQNGCYADHLNEIELRLIELDHVNQIGDQIALTGISRVVVEAPKVHRTVWKVGEVGLITHVRALTNDLFEIRVHLFEILFQVDSHLMIDEH</sequence>
<evidence type="ECO:0000313" key="1">
    <source>
        <dbReference type="EMBL" id="CAG6723484.1"/>
    </source>
</evidence>
<reference evidence="1" key="1">
    <citation type="submission" date="2021-05" db="EMBL/GenBank/DDBJ databases">
        <authorList>
            <person name="Alioto T."/>
            <person name="Alioto T."/>
            <person name="Gomez Garrido J."/>
        </authorList>
    </citation>
    <scope>NUCLEOTIDE SEQUENCE</scope>
</reference>
<organism evidence="1">
    <name type="scientific">Cacopsylla melanoneura</name>
    <dbReference type="NCBI Taxonomy" id="428564"/>
    <lineage>
        <taxon>Eukaryota</taxon>
        <taxon>Metazoa</taxon>
        <taxon>Ecdysozoa</taxon>
        <taxon>Arthropoda</taxon>
        <taxon>Hexapoda</taxon>
        <taxon>Insecta</taxon>
        <taxon>Pterygota</taxon>
        <taxon>Neoptera</taxon>
        <taxon>Paraneoptera</taxon>
        <taxon>Hemiptera</taxon>
        <taxon>Sternorrhyncha</taxon>
        <taxon>Psylloidea</taxon>
        <taxon>Psyllidae</taxon>
        <taxon>Psyllinae</taxon>
        <taxon>Cacopsylla</taxon>
    </lineage>
</organism>
<accession>A0A8D8Y979</accession>
<dbReference type="AlphaFoldDB" id="A0A8D8Y979"/>
<dbReference type="EMBL" id="HBUF01365779">
    <property type="protein sequence ID" value="CAG6723484.1"/>
    <property type="molecule type" value="Transcribed_RNA"/>
</dbReference>
<proteinExistence type="predicted"/>
<protein>
    <submittedName>
        <fullName evidence="1">Uncharacterized protein</fullName>
    </submittedName>
</protein>